<dbReference type="PANTHER" id="PTHR14418">
    <property type="entry name" value="CONDENSIN COMPLEX SUBUNIT 3-RELATED"/>
    <property type="match status" value="1"/>
</dbReference>
<dbReference type="GO" id="GO:0000793">
    <property type="term" value="C:condensed chromosome"/>
    <property type="evidence" value="ECO:0007669"/>
    <property type="project" value="TreeGrafter"/>
</dbReference>
<dbReference type="GO" id="GO:0007076">
    <property type="term" value="P:mitotic chromosome condensation"/>
    <property type="evidence" value="ECO:0007669"/>
    <property type="project" value="InterPro"/>
</dbReference>
<reference evidence="1 2" key="1">
    <citation type="journal article" date="2019" name="New Phytol.">
        <title>Comparative genomics reveals unique wood-decay strategies and fruiting body development in the Schizophyllaceae.</title>
        <authorList>
            <person name="Almasi E."/>
            <person name="Sahu N."/>
            <person name="Krizsan K."/>
            <person name="Balint B."/>
            <person name="Kovacs G.M."/>
            <person name="Kiss B."/>
            <person name="Cseklye J."/>
            <person name="Drula E."/>
            <person name="Henrissat B."/>
            <person name="Nagy I."/>
            <person name="Chovatia M."/>
            <person name="Adam C."/>
            <person name="LaButti K."/>
            <person name="Lipzen A."/>
            <person name="Riley R."/>
            <person name="Grigoriev I.V."/>
            <person name="Nagy L.G."/>
        </authorList>
    </citation>
    <scope>NUCLEOTIDE SEQUENCE [LARGE SCALE GENOMIC DNA]</scope>
    <source>
        <strain evidence="1 2">NL-1724</strain>
    </source>
</reference>
<dbReference type="STRING" id="97359.A0A550CF79"/>
<proteinExistence type="predicted"/>
<organism evidence="1 2">
    <name type="scientific">Schizophyllum amplum</name>
    <dbReference type="NCBI Taxonomy" id="97359"/>
    <lineage>
        <taxon>Eukaryota</taxon>
        <taxon>Fungi</taxon>
        <taxon>Dikarya</taxon>
        <taxon>Basidiomycota</taxon>
        <taxon>Agaricomycotina</taxon>
        <taxon>Agaricomycetes</taxon>
        <taxon>Agaricomycetidae</taxon>
        <taxon>Agaricales</taxon>
        <taxon>Schizophyllaceae</taxon>
        <taxon>Schizophyllum</taxon>
    </lineage>
</organism>
<feature type="non-terminal residue" evidence="1">
    <location>
        <position position="324"/>
    </location>
</feature>
<dbReference type="Gene3D" id="1.25.10.10">
    <property type="entry name" value="Leucine-rich Repeat Variant"/>
    <property type="match status" value="1"/>
</dbReference>
<dbReference type="Proteomes" id="UP000320762">
    <property type="component" value="Unassembled WGS sequence"/>
</dbReference>
<name>A0A550CF79_9AGAR</name>
<protein>
    <recommendedName>
        <fullName evidence="3">Armadillo-type protein</fullName>
    </recommendedName>
</protein>
<dbReference type="InterPro" id="IPR011989">
    <property type="entry name" value="ARM-like"/>
</dbReference>
<gene>
    <name evidence="1" type="ORF">BD626DRAFT_369727</name>
</gene>
<dbReference type="InterPro" id="IPR027165">
    <property type="entry name" value="CND3"/>
</dbReference>
<dbReference type="PANTHER" id="PTHR14418:SF5">
    <property type="entry name" value="CONDENSIN COMPLEX SUBUNIT 3"/>
    <property type="match status" value="1"/>
</dbReference>
<dbReference type="SUPFAM" id="SSF48371">
    <property type="entry name" value="ARM repeat"/>
    <property type="match status" value="1"/>
</dbReference>
<keyword evidence="2" id="KW-1185">Reference proteome</keyword>
<evidence type="ECO:0000313" key="1">
    <source>
        <dbReference type="EMBL" id="TRM63459.1"/>
    </source>
</evidence>
<sequence length="324" mass="36237">MPARRESDGMPDIYETMKDVFVDALVDKKTHTRNCAALFKLHCAVVCRGATMEYGGKEGAHDFMESFLHFLGTCLTIREARQSDLGTRFAATYIKYLNDKVGIPGHDYLQFYSQSRDDPATSSAAQDLHEPAPWFTGRVLKSLLRGARLPKAQTRRRSIADISLVLDTLGDIDARHIDDAHRILRERLGDKDKAVRQLAATALGLHMYPEDEDALLDAMTCDPASDVRLAVVVAIPLSTKALHCLLLRCRDDGHDIKPRKHGEPEDARVRAAAYRRLAVNTAVQDAQQIPTHPDTFVEEALDKLLSYGLNDRHLDVRKEATKLV</sequence>
<dbReference type="GO" id="GO:0000796">
    <property type="term" value="C:condensin complex"/>
    <property type="evidence" value="ECO:0007669"/>
    <property type="project" value="InterPro"/>
</dbReference>
<evidence type="ECO:0008006" key="3">
    <source>
        <dbReference type="Google" id="ProtNLM"/>
    </source>
</evidence>
<dbReference type="Pfam" id="PF13646">
    <property type="entry name" value="HEAT_2"/>
    <property type="match status" value="1"/>
</dbReference>
<accession>A0A550CF79</accession>
<comment type="caution">
    <text evidence="1">The sequence shown here is derived from an EMBL/GenBank/DDBJ whole genome shotgun (WGS) entry which is preliminary data.</text>
</comment>
<dbReference type="EMBL" id="VDMD01000009">
    <property type="protein sequence ID" value="TRM63459.1"/>
    <property type="molecule type" value="Genomic_DNA"/>
</dbReference>
<dbReference type="OrthoDB" id="3257249at2759"/>
<dbReference type="AlphaFoldDB" id="A0A550CF79"/>
<dbReference type="InterPro" id="IPR016024">
    <property type="entry name" value="ARM-type_fold"/>
</dbReference>
<evidence type="ECO:0000313" key="2">
    <source>
        <dbReference type="Proteomes" id="UP000320762"/>
    </source>
</evidence>